<evidence type="ECO:0000256" key="1">
    <source>
        <dbReference type="ARBA" id="ARBA00009893"/>
    </source>
</evidence>
<feature type="region of interest" description="Disordered" evidence="2">
    <location>
        <begin position="279"/>
        <end position="300"/>
    </location>
</feature>
<feature type="region of interest" description="Disordered" evidence="2">
    <location>
        <begin position="102"/>
        <end position="134"/>
    </location>
</feature>
<gene>
    <name evidence="3" type="ORF">B0T18DRAFT_420472</name>
</gene>
<reference evidence="3" key="1">
    <citation type="submission" date="2023-06" db="EMBL/GenBank/DDBJ databases">
        <title>Genome-scale phylogeny and comparative genomics of the fungal order Sordariales.</title>
        <authorList>
            <consortium name="Lawrence Berkeley National Laboratory"/>
            <person name="Hensen N."/>
            <person name="Bonometti L."/>
            <person name="Westerberg I."/>
            <person name="Brannstrom I.O."/>
            <person name="Guillou S."/>
            <person name="Cros-Aarteil S."/>
            <person name="Calhoun S."/>
            <person name="Haridas S."/>
            <person name="Kuo A."/>
            <person name="Mondo S."/>
            <person name="Pangilinan J."/>
            <person name="Riley R."/>
            <person name="LaButti K."/>
            <person name="Andreopoulos B."/>
            <person name="Lipzen A."/>
            <person name="Chen C."/>
            <person name="Yanf M."/>
            <person name="Daum C."/>
            <person name="Ng V."/>
            <person name="Clum A."/>
            <person name="Steindorff A."/>
            <person name="Ohm R."/>
            <person name="Martin F."/>
            <person name="Silar P."/>
            <person name="Natvig D."/>
            <person name="Lalanne C."/>
            <person name="Gautier V."/>
            <person name="Ament-velasquez S.L."/>
            <person name="Kruys A."/>
            <person name="Hutchinson M.I."/>
            <person name="Powell A.J."/>
            <person name="Barry K."/>
            <person name="Miller A.N."/>
            <person name="Grigoriev I.V."/>
            <person name="Debuchy R."/>
            <person name="Gladieux P."/>
            <person name="Thoren M.H."/>
            <person name="Johannesson H."/>
        </authorList>
    </citation>
    <scope>NUCLEOTIDE SEQUENCE</scope>
    <source>
        <strain evidence="3">SMH3187-1</strain>
    </source>
</reference>
<dbReference type="AlphaFoldDB" id="A0AA40BNZ1"/>
<dbReference type="SUPFAM" id="SSF55729">
    <property type="entry name" value="Acyl-CoA N-acyltransferases (Nat)"/>
    <property type="match status" value="1"/>
</dbReference>
<dbReference type="Proteomes" id="UP001172155">
    <property type="component" value="Unassembled WGS sequence"/>
</dbReference>
<comment type="similarity">
    <text evidence="1">Belongs to the lysine N-acyltransferase MbtK family.</text>
</comment>
<protein>
    <submittedName>
        <fullName evidence="3">Acyl-CoA N-acyltransferase</fullName>
    </submittedName>
</protein>
<dbReference type="Gene3D" id="3.40.630.30">
    <property type="match status" value="1"/>
</dbReference>
<comment type="caution">
    <text evidence="3">The sequence shown here is derived from an EMBL/GenBank/DDBJ whole genome shotgun (WGS) entry which is preliminary data.</text>
</comment>
<organism evidence="3 4">
    <name type="scientific">Schizothecium vesticola</name>
    <dbReference type="NCBI Taxonomy" id="314040"/>
    <lineage>
        <taxon>Eukaryota</taxon>
        <taxon>Fungi</taxon>
        <taxon>Dikarya</taxon>
        <taxon>Ascomycota</taxon>
        <taxon>Pezizomycotina</taxon>
        <taxon>Sordariomycetes</taxon>
        <taxon>Sordariomycetidae</taxon>
        <taxon>Sordariales</taxon>
        <taxon>Schizotheciaceae</taxon>
        <taxon>Schizothecium</taxon>
    </lineage>
</organism>
<dbReference type="PANTHER" id="PTHR31438">
    <property type="entry name" value="LYSINE N-ACYLTRANSFERASE C17G9.06C-RELATED"/>
    <property type="match status" value="1"/>
</dbReference>
<dbReference type="PANTHER" id="PTHR31438:SF1">
    <property type="entry name" value="LYSINE N-ACYLTRANSFERASE C17G9.06C-RELATED"/>
    <property type="match status" value="1"/>
</dbReference>
<accession>A0AA40BNZ1</accession>
<proteinExistence type="inferred from homology"/>
<dbReference type="Pfam" id="PF13523">
    <property type="entry name" value="Acetyltransf_8"/>
    <property type="match status" value="1"/>
</dbReference>
<keyword evidence="4" id="KW-1185">Reference proteome</keyword>
<evidence type="ECO:0000256" key="2">
    <source>
        <dbReference type="SAM" id="MobiDB-lite"/>
    </source>
</evidence>
<dbReference type="GO" id="GO:0016410">
    <property type="term" value="F:N-acyltransferase activity"/>
    <property type="evidence" value="ECO:0007669"/>
    <property type="project" value="TreeGrafter"/>
</dbReference>
<sequence length="575" mass="64414">MLSTCCASFNHGFWKSVPCFHPAIFNPTIPQSRQAPQTQTQTPDRHNTMPPQVIHLPDGQHITVTPVFAGLFFKSNELSTAHSPNHHHAFPIGWSIVIHTEDRAGPPARSPPEPVDGTASDGPGDRPGPGVHAFTTPTLDSDCIFISSISNPNSDHFKPAASPTRQIAMMLWVTLYWYFHQRAPRTELTNKDSMDTPQAGRPIGEWRVRIKKDGVFRGRNLIPKLERMGLIASHDSSVGTSKEPDDGWSHMFVSQRMFWQIPERLFLFTLQPNPKSAGAGLLSYPGSTSSSRPGSPTQLDLNITSPLSNPEAFDIPVHPPPTVLTSAPSFPIGPYFSASHLPTYYPPPPLQYTFTNHTRHPVRPKPPRMGEIFYMRYIPSVGQYLSFRVASNAPTPVPYTGPVSSTPPLHPHLSLMTDTALLQYWHTNPRVSAFWGQYAAGLLNTALKSHHSFPVIGMWDGVPFGYFELYWVKEDVLGKHVGGSAADDWDRGCHVLIGEEWARGRVQSWLTSLVHWAFSSDYRTMSMCLEPRVDNARFIQHLEYAGFTKEREIAFPHKQAWFGRLRRENWVGPGL</sequence>
<dbReference type="EMBL" id="JAUKUD010000007">
    <property type="protein sequence ID" value="KAK0737744.1"/>
    <property type="molecule type" value="Genomic_DNA"/>
</dbReference>
<dbReference type="InterPro" id="IPR016181">
    <property type="entry name" value="Acyl_CoA_acyltransferase"/>
</dbReference>
<name>A0AA40BNZ1_9PEZI</name>
<evidence type="ECO:0000313" key="4">
    <source>
        <dbReference type="Proteomes" id="UP001172155"/>
    </source>
</evidence>
<evidence type="ECO:0000313" key="3">
    <source>
        <dbReference type="EMBL" id="KAK0737744.1"/>
    </source>
</evidence>
<feature type="compositionally biased region" description="Low complexity" evidence="2">
    <location>
        <begin position="280"/>
        <end position="297"/>
    </location>
</feature>